<dbReference type="SUPFAM" id="SSF51445">
    <property type="entry name" value="(Trans)glycosidases"/>
    <property type="match status" value="2"/>
</dbReference>
<dbReference type="GO" id="GO:0030979">
    <property type="term" value="P:alpha-glucan biosynthetic process"/>
    <property type="evidence" value="ECO:0007669"/>
    <property type="project" value="UniProtKB-UniRule"/>
</dbReference>
<dbReference type="Pfam" id="PF11896">
    <property type="entry name" value="GlgE_dom_N_S"/>
    <property type="match status" value="1"/>
</dbReference>
<proteinExistence type="inferred from homology"/>
<feature type="binding site" evidence="6">
    <location>
        <position position="826"/>
    </location>
    <ligand>
        <name>alpha-maltose 1-phosphate</name>
        <dbReference type="ChEBI" id="CHEBI:63576"/>
    </ligand>
</feature>
<dbReference type="GO" id="GO:0004553">
    <property type="term" value="F:hydrolase activity, hydrolyzing O-glycosyl compounds"/>
    <property type="evidence" value="ECO:0007669"/>
    <property type="project" value="InterPro"/>
</dbReference>
<gene>
    <name evidence="6" type="primary">glgE</name>
    <name evidence="8" type="ORF">CCS01_19760</name>
</gene>
<feature type="site" description="Transition state stabilizer" evidence="6">
    <location>
        <position position="912"/>
    </location>
</feature>
<feature type="binding site" evidence="6">
    <location>
        <position position="788"/>
    </location>
    <ligand>
        <name>alpha-maltose 1-phosphate</name>
        <dbReference type="ChEBI" id="CHEBI:63576"/>
    </ligand>
</feature>
<dbReference type="OrthoDB" id="9805159at2"/>
<evidence type="ECO:0000256" key="5">
    <source>
        <dbReference type="ARBA" id="ARBA00048735"/>
    </source>
</evidence>
<comment type="function">
    <text evidence="6">Maltosyltransferase that uses maltose 1-phosphate (M1P) as the sugar donor to elongate linear or branched alpha-(1-&gt;4)-glucans. Is involved in a branched alpha-glucan biosynthetic pathway from trehalose, together with TreS, Mak and GlgB.</text>
</comment>
<dbReference type="AlphaFoldDB" id="A0A2S6N6A8"/>
<evidence type="ECO:0000256" key="1">
    <source>
        <dbReference type="ARBA" id="ARBA00011738"/>
    </source>
</evidence>
<feature type="active site" description="Proton donor" evidence="6">
    <location>
        <position position="854"/>
    </location>
</feature>
<dbReference type="CDD" id="cd11344">
    <property type="entry name" value="AmyAc_GlgE_like"/>
    <property type="match status" value="1"/>
</dbReference>
<organism evidence="8 9">
    <name type="scientific">Rhodopila globiformis</name>
    <name type="common">Rhodopseudomonas globiformis</name>
    <dbReference type="NCBI Taxonomy" id="1071"/>
    <lineage>
        <taxon>Bacteria</taxon>
        <taxon>Pseudomonadati</taxon>
        <taxon>Pseudomonadota</taxon>
        <taxon>Alphaproteobacteria</taxon>
        <taxon>Acetobacterales</taxon>
        <taxon>Acetobacteraceae</taxon>
        <taxon>Rhodopila</taxon>
    </lineage>
</organism>
<dbReference type="SMART" id="SM00642">
    <property type="entry name" value="Aamy"/>
    <property type="match status" value="1"/>
</dbReference>
<dbReference type="Proteomes" id="UP000239724">
    <property type="component" value="Unassembled WGS sequence"/>
</dbReference>
<evidence type="ECO:0000313" key="8">
    <source>
        <dbReference type="EMBL" id="PPQ30138.1"/>
    </source>
</evidence>
<dbReference type="Gene3D" id="2.60.40.10">
    <property type="entry name" value="Immunoglobulins"/>
    <property type="match status" value="1"/>
</dbReference>
<feature type="binding site" evidence="6">
    <location>
        <begin position="965"/>
        <end position="966"/>
    </location>
    <ligand>
        <name>alpha-maltose 1-phosphate</name>
        <dbReference type="ChEBI" id="CHEBI:63576"/>
    </ligand>
</feature>
<dbReference type="EMBL" id="NHRY01000216">
    <property type="protein sequence ID" value="PPQ30138.1"/>
    <property type="molecule type" value="Genomic_DNA"/>
</dbReference>
<dbReference type="Pfam" id="PF00128">
    <property type="entry name" value="Alpha-amylase"/>
    <property type="match status" value="1"/>
</dbReference>
<evidence type="ECO:0000256" key="4">
    <source>
        <dbReference type="ARBA" id="ARBA00023277"/>
    </source>
</evidence>
<dbReference type="Gene3D" id="1.20.58.80">
    <property type="entry name" value="Phosphotransferase system, lactose/cellobiose-type IIA subunit"/>
    <property type="match status" value="1"/>
</dbReference>
<feature type="binding site" evidence="6">
    <location>
        <position position="753"/>
    </location>
    <ligand>
        <name>alpha-maltose 1-phosphate</name>
        <dbReference type="ChEBI" id="CHEBI:63576"/>
    </ligand>
</feature>
<dbReference type="InterPro" id="IPR013783">
    <property type="entry name" value="Ig-like_fold"/>
</dbReference>
<dbReference type="InterPro" id="IPR006047">
    <property type="entry name" value="GH13_cat_dom"/>
</dbReference>
<comment type="catalytic activity">
    <reaction evidence="5 6">
        <text>alpha-maltose 1-phosphate + [(1-&gt;4)-alpha-D-glucosyl](n) = [(1-&gt;4)-alpha-D-glucosyl](n+2) + phosphate</text>
        <dbReference type="Rhea" id="RHEA:42692"/>
        <dbReference type="Rhea" id="RHEA-COMP:9584"/>
        <dbReference type="Rhea" id="RHEA-COMP:10183"/>
        <dbReference type="ChEBI" id="CHEBI:15444"/>
        <dbReference type="ChEBI" id="CHEBI:43474"/>
        <dbReference type="ChEBI" id="CHEBI:63576"/>
        <dbReference type="EC" id="2.4.99.16"/>
    </reaction>
</comment>
<dbReference type="InterPro" id="IPR013780">
    <property type="entry name" value="Glyco_hydro_b"/>
</dbReference>
<dbReference type="InterPro" id="IPR017853">
    <property type="entry name" value="GH"/>
</dbReference>
<keyword evidence="3 6" id="KW-0808">Transferase</keyword>
<feature type="binding site" evidence="6">
    <location>
        <position position="693"/>
    </location>
    <ligand>
        <name>alpha-maltose 1-phosphate</name>
        <dbReference type="ChEBI" id="CHEBI:63576"/>
    </ligand>
</feature>
<dbReference type="InterPro" id="IPR021828">
    <property type="entry name" value="GlgE_dom_N/S"/>
</dbReference>
<protein>
    <recommendedName>
        <fullName evidence="6">Alpha-1,4-glucan:maltose-1-phosphate maltosyltransferase</fullName>
        <shortName evidence="6">GMPMT</shortName>
        <ecNumber evidence="6">2.4.99.16</ecNumber>
    </recommendedName>
    <alternativeName>
        <fullName evidence="6">(1-&gt;4)-alpha-D-glucan:maltose-1-phosphate alpha-D-maltosyltransferase</fullName>
    </alternativeName>
</protein>
<keyword evidence="9" id="KW-1185">Reference proteome</keyword>
<feature type="domain" description="Glycosyl hydrolase family 13 catalytic" evidence="7">
    <location>
        <begin position="645"/>
        <end position="990"/>
    </location>
</feature>
<dbReference type="HAMAP" id="MF_02124">
    <property type="entry name" value="GlgE"/>
    <property type="match status" value="1"/>
</dbReference>
<name>A0A2S6N6A8_RHOGL</name>
<comment type="similarity">
    <text evidence="6">Belongs to the glycosyl hydrolase 13 family. GlgE subfamily.</text>
</comment>
<dbReference type="EC" id="2.4.99.16" evidence="6"/>
<keyword evidence="4 6" id="KW-0119">Carbohydrate metabolism</keyword>
<evidence type="ECO:0000256" key="6">
    <source>
        <dbReference type="HAMAP-Rule" id="MF_02124"/>
    </source>
</evidence>
<evidence type="ECO:0000259" key="7">
    <source>
        <dbReference type="SMART" id="SM00642"/>
    </source>
</evidence>
<dbReference type="InterPro" id="IPR026585">
    <property type="entry name" value="GlgE"/>
</dbReference>
<comment type="caution">
    <text evidence="8">The sequence shown here is derived from an EMBL/GenBank/DDBJ whole genome shotgun (WGS) entry which is preliminary data.</text>
</comment>
<sequence length="1095" mass="121401">MNLPQPGISRTGYDWSAPTEDRARAAPSAVNVYHLHPLAAGPLDSWPETFARVAAMGFSHVCVAPPFEPGSAGDIFVHSTFDRLHPALKFDGPAEQGIALMANAARRSGLRLMLDIAPGQVAPDSPLRARQADWFVSSLQDSVADPRRRPQRIDVAVPRFDRADLADAVSGWWADRLAGLVRAGVAGFRCLTIDYVPASFWRRLIATLRDRDPGTLFLAWTPGIDRDVIYRLAGTGFDLTCSSAGWWNGRDPWFLDEQSVLRHVAPALAGPEPSFLDRLARRLPPDADRATAYRLSLGIAAATGAGLFVPMGFEYATDRQFDPIRAEPGDMAAVQRDAPMDLSADIAAAIRLTAGLPAARILRPLTASSARITGLLRAAATDIRDADEASLVLINPDTVRPAPLPFPLSPLPPAAGAPFAADDPDTLPLRPGEIRILRCHRTPDIVGGGPSSLARTWAESTRIAVEAVQPVIPDGDFPAKTVIGTDFTVSADVFGDGHDVLAAEVLWRAADETTWQRVPMSRIGNDRWAASFRMQRTGLYHFAVEGWWDQWGTYTHDLHAKAAAGQKVNLEVQEGRLLVDHAVQRATGPLRDRLAGYLMGDVVDLLSDDLAAAMKQADSRPFASRSPTVAVRADRPAAVFASWYELFPRSATHDPAVHGTFRSVIERLPDIRAMGFDVLYFPPIHPIGRVNRKGRNNSLRAERGDVGSPYAIGAAEGGHDATHPQLGTLEDFRVLLQAAHEHGLELALDFAIQCAPDHPWVTQHKDWFRWRPDGSMRYAENPPKKYEDIVNPDFYGEASFPSVWLALRDVIQFWIDQGVRIFRVDNPHTKPLPFWHWMIADIQGRHPDVLFLSEAFTRPKLMYRLAKVGFSQSYTYFTWRETKQELIEYLTELTTPPVSDFFRPNFFVNTPDINPVYLQTSGRAGFLIRAALATTLSGLWGMYSGFEICESAPLPGREEYLDSEKYEIRPRNYHVPGNIVPQIAGLNRIRRLNPALQTHLGLRFHPAYNDRVLFYSKGDAADGSLIVVAVSLDPRGVQEADVELPLWQLGLPDHAAIRVADLMRDQNFTWYGKFQRIRLDPGEMPFSVWRLTGAI</sequence>
<evidence type="ECO:0000256" key="2">
    <source>
        <dbReference type="ARBA" id="ARBA00022676"/>
    </source>
</evidence>
<dbReference type="Gene3D" id="3.20.20.80">
    <property type="entry name" value="Glycosidases"/>
    <property type="match status" value="2"/>
</dbReference>
<dbReference type="InterPro" id="IPR049171">
    <property type="entry name" value="GLGE_C"/>
</dbReference>
<evidence type="ECO:0000313" key="9">
    <source>
        <dbReference type="Proteomes" id="UP000239724"/>
    </source>
</evidence>
<dbReference type="PANTHER" id="PTHR47786:SF2">
    <property type="entry name" value="GLYCOSYL HYDROLASE FAMILY 13 CATALYTIC DOMAIN-CONTAINING PROTEIN"/>
    <property type="match status" value="1"/>
</dbReference>
<dbReference type="GO" id="GO:0016758">
    <property type="term" value="F:hexosyltransferase activity"/>
    <property type="evidence" value="ECO:0007669"/>
    <property type="project" value="UniProtKB-UniRule"/>
</dbReference>
<dbReference type="Pfam" id="PF21702">
    <property type="entry name" value="GLGE_C"/>
    <property type="match status" value="1"/>
</dbReference>
<dbReference type="Gene3D" id="2.60.40.1180">
    <property type="entry name" value="Golgi alpha-mannosidase II"/>
    <property type="match status" value="1"/>
</dbReference>
<keyword evidence="2 6" id="KW-0328">Glycosyltransferase</keyword>
<evidence type="ECO:0000256" key="3">
    <source>
        <dbReference type="ARBA" id="ARBA00022679"/>
    </source>
</evidence>
<accession>A0A2S6N6A8</accession>
<feature type="active site" description="Nucleophile" evidence="6">
    <location>
        <position position="825"/>
    </location>
</feature>
<comment type="subunit">
    <text evidence="1 6">Homodimer.</text>
</comment>
<reference evidence="8 9" key="1">
    <citation type="journal article" date="2018" name="Arch. Microbiol.">
        <title>New insights into the metabolic potential of the phototrophic purple bacterium Rhodopila globiformis DSM 161(T) from its draft genome sequence and evidence for a vanadium-dependent nitrogenase.</title>
        <authorList>
            <person name="Imhoff J.F."/>
            <person name="Rahn T."/>
            <person name="Kunzel S."/>
            <person name="Neulinger S.C."/>
        </authorList>
    </citation>
    <scope>NUCLEOTIDE SEQUENCE [LARGE SCALE GENOMIC DNA]</scope>
    <source>
        <strain evidence="8 9">DSM 161</strain>
    </source>
</reference>
<dbReference type="PANTHER" id="PTHR47786">
    <property type="entry name" value="ALPHA-1,4-GLUCAN:MALTOSE-1-PHOSPHATE MALTOSYLTRANSFERASE"/>
    <property type="match status" value="1"/>
</dbReference>